<keyword evidence="3" id="KW-1185">Reference proteome</keyword>
<sequence length="610" mass="68245">MLEDAIRGVKSAGFDTMYQFLDSFFGATDRQQKAATTRLVNEHGAEILDHLNDRRPELVADWMAAVNKKTLEKEVKVLAESLRPNYGERVMDTLQTFAVNDLLADAECLAPTLWHALKAAGAMPDELDGVDSRKEYRVILATILSMLCYSSNEKASNMRLTMSIFLLASSASRALFDVLHHAGICMSYTTTLVKAGQMGKERLQTILRIVQTSVILIIWDNINIAFKVGQQRADAKDHFDNGTTASMLKAYGVEPGDLPLDLLPPRTTSTLDLKFNLREDYLPSPATSAALQAAHLWHLTDILLVQYPTLRERFSASLTPPPTDFAIPVHKTEQFPLPAMHIDESTIDGTMQVLDQILKTLGLDSAEALKKHGIILGAGDLLSLELLLKASGSRRESQELTENFGMFMKGQLGLFHAKMAGFRCVGNEHWGIPNHASPWSLWRINTLLGRKPITAGWTAKKLPPFRPITELILDITLPANILDGFRIHCGKHSLDDWASEVRSFDEITCLAAEVYRKLCSTREVSRLRLRSDVQRDVPHENIILFNRDALTMRVLRTAVKAGHVGTVITVLHHWMVMFRGSGKMPKYANALFHVLVDLKTMDPKLRCAWF</sequence>
<proteinExistence type="predicted"/>
<comment type="caution">
    <text evidence="2">The sequence shown here is derived from an EMBL/GenBank/DDBJ whole genome shotgun (WGS) entry which is preliminary data.</text>
</comment>
<evidence type="ECO:0000313" key="2">
    <source>
        <dbReference type="EMBL" id="KAF7305412.1"/>
    </source>
</evidence>
<accession>A0A8H6SW46</accession>
<dbReference type="AlphaFoldDB" id="A0A8H6SW46"/>
<protein>
    <recommendedName>
        <fullName evidence="1">DUF6589 domain-containing protein</fullName>
    </recommendedName>
</protein>
<evidence type="ECO:0000313" key="3">
    <source>
        <dbReference type="Proteomes" id="UP000613580"/>
    </source>
</evidence>
<dbReference type="Pfam" id="PF20231">
    <property type="entry name" value="DUF6589"/>
    <property type="match status" value="1"/>
</dbReference>
<gene>
    <name evidence="2" type="ORF">HMN09_00793600</name>
</gene>
<feature type="domain" description="DUF6589" evidence="1">
    <location>
        <begin position="277"/>
        <end position="608"/>
    </location>
</feature>
<dbReference type="OrthoDB" id="5424058at2759"/>
<reference evidence="2" key="1">
    <citation type="submission" date="2020-05" db="EMBL/GenBank/DDBJ databases">
        <title>Mycena genomes resolve the evolution of fungal bioluminescence.</title>
        <authorList>
            <person name="Tsai I.J."/>
        </authorList>
    </citation>
    <scope>NUCLEOTIDE SEQUENCE</scope>
    <source>
        <strain evidence="2">110903Hualien_Pintung</strain>
    </source>
</reference>
<dbReference type="InterPro" id="IPR046496">
    <property type="entry name" value="DUF6589"/>
</dbReference>
<dbReference type="Proteomes" id="UP000613580">
    <property type="component" value="Unassembled WGS sequence"/>
</dbReference>
<dbReference type="EMBL" id="JACAZE010000010">
    <property type="protein sequence ID" value="KAF7305412.1"/>
    <property type="molecule type" value="Genomic_DNA"/>
</dbReference>
<name>A0A8H6SW46_MYCCL</name>
<organism evidence="2 3">
    <name type="scientific">Mycena chlorophos</name>
    <name type="common">Agaric fungus</name>
    <name type="synonym">Agaricus chlorophos</name>
    <dbReference type="NCBI Taxonomy" id="658473"/>
    <lineage>
        <taxon>Eukaryota</taxon>
        <taxon>Fungi</taxon>
        <taxon>Dikarya</taxon>
        <taxon>Basidiomycota</taxon>
        <taxon>Agaricomycotina</taxon>
        <taxon>Agaricomycetes</taxon>
        <taxon>Agaricomycetidae</taxon>
        <taxon>Agaricales</taxon>
        <taxon>Marasmiineae</taxon>
        <taxon>Mycenaceae</taxon>
        <taxon>Mycena</taxon>
    </lineage>
</organism>
<evidence type="ECO:0000259" key="1">
    <source>
        <dbReference type="Pfam" id="PF20231"/>
    </source>
</evidence>